<keyword evidence="1" id="KW-0732">Signal</keyword>
<dbReference type="OrthoDB" id="642123at2"/>
<dbReference type="Gene3D" id="2.60.40.1120">
    <property type="entry name" value="Carboxypeptidase-like, regulatory domain"/>
    <property type="match status" value="1"/>
</dbReference>
<proteinExistence type="predicted"/>
<name>A0A1M7QKG6_9BACT</name>
<evidence type="ECO:0000313" key="2">
    <source>
        <dbReference type="EMBL" id="SHN31341.1"/>
    </source>
</evidence>
<dbReference type="AlphaFoldDB" id="A0A1M7QKG6"/>
<reference evidence="2 3" key="1">
    <citation type="submission" date="2016-11" db="EMBL/GenBank/DDBJ databases">
        <authorList>
            <person name="Jaros S."/>
            <person name="Januszkiewicz K."/>
            <person name="Wedrychowicz H."/>
        </authorList>
    </citation>
    <scope>NUCLEOTIDE SEQUENCE [LARGE SCALE GENOMIC DNA]</scope>
    <source>
        <strain evidence="2 3">CGMCC 1.6102</strain>
    </source>
</reference>
<evidence type="ECO:0000256" key="1">
    <source>
        <dbReference type="SAM" id="SignalP"/>
    </source>
</evidence>
<dbReference type="STRING" id="388280.SAMN04488057_11915"/>
<accession>A0A1M7QKG6</accession>
<sequence length="240" mass="25784">MMRMKAIKINQIFILALMAVYITSMSACEETITDFGFDGQISGMIVDQNGNPVSGDASNPAFTVFVLGEEDRVPLELRVNGDGTFANLHLYPQSYDVWIEGPVDGPGPGELVVDLSGAPVEQDIVVTPFLVISQPTVSVSGNQLTVNYEITPSQGHETAERVVLVSTVAKVGVDTGNGPRWQTREVTLDSNSGTATVTLDTDLLNMSQERGGGNLHIRVAARSEQTSDWNHSIPIVIEAP</sequence>
<feature type="chain" id="PRO_5013156081" evidence="1">
    <location>
        <begin position="27"/>
        <end position="240"/>
    </location>
</feature>
<dbReference type="PROSITE" id="PS51257">
    <property type="entry name" value="PROKAR_LIPOPROTEIN"/>
    <property type="match status" value="1"/>
</dbReference>
<feature type="signal peptide" evidence="1">
    <location>
        <begin position="1"/>
        <end position="26"/>
    </location>
</feature>
<organism evidence="2 3">
    <name type="scientific">Cyclobacterium lianum</name>
    <dbReference type="NCBI Taxonomy" id="388280"/>
    <lineage>
        <taxon>Bacteria</taxon>
        <taxon>Pseudomonadati</taxon>
        <taxon>Bacteroidota</taxon>
        <taxon>Cytophagia</taxon>
        <taxon>Cytophagales</taxon>
        <taxon>Cyclobacteriaceae</taxon>
        <taxon>Cyclobacterium</taxon>
    </lineage>
</organism>
<protein>
    <submittedName>
        <fullName evidence="2">Uncharacterized protein</fullName>
    </submittedName>
</protein>
<dbReference type="Proteomes" id="UP000184513">
    <property type="component" value="Unassembled WGS sequence"/>
</dbReference>
<gene>
    <name evidence="2" type="ORF">SAMN04488057_11915</name>
</gene>
<evidence type="ECO:0000313" key="3">
    <source>
        <dbReference type="Proteomes" id="UP000184513"/>
    </source>
</evidence>
<dbReference type="EMBL" id="FRCY01000019">
    <property type="protein sequence ID" value="SHN31341.1"/>
    <property type="molecule type" value="Genomic_DNA"/>
</dbReference>
<keyword evidence="3" id="KW-1185">Reference proteome</keyword>